<reference evidence="1 2" key="1">
    <citation type="submission" date="2016-09" db="EMBL/GenBank/DDBJ databases">
        <title>Genome-resolved meta-omics ties microbial dynamics to process performance in biotechnology for thiocyanate degradation.</title>
        <authorList>
            <person name="Kantor R.S."/>
            <person name="Huddy R.J."/>
            <person name="Iyer R."/>
            <person name="Thomas B.C."/>
            <person name="Brown C.T."/>
            <person name="Anantharaman K."/>
            <person name="Tringe S."/>
            <person name="Hettich R.L."/>
            <person name="Harrison S.T."/>
            <person name="Banfield J.F."/>
        </authorList>
    </citation>
    <scope>NUCLEOTIDE SEQUENCE [LARGE SCALE GENOMIC DNA]</scope>
    <source>
        <strain evidence="1">59-99</strain>
    </source>
</reference>
<accession>A0A1M3L165</accession>
<organism evidence="1 2">
    <name type="scientific">Candidatus Kapaibacterium thiocyanatum</name>
    <dbReference type="NCBI Taxonomy" id="1895771"/>
    <lineage>
        <taxon>Bacteria</taxon>
        <taxon>Pseudomonadati</taxon>
        <taxon>Candidatus Kapaibacteriota</taxon>
        <taxon>Candidatus Kapaibacteriia</taxon>
        <taxon>Candidatus Kapaibacteriales</taxon>
        <taxon>Candidatus Kapaibacteriaceae</taxon>
        <taxon>Candidatus Kapaibacterium</taxon>
    </lineage>
</organism>
<evidence type="ECO:0000313" key="2">
    <source>
        <dbReference type="Proteomes" id="UP000184233"/>
    </source>
</evidence>
<evidence type="ECO:0000313" key="1">
    <source>
        <dbReference type="EMBL" id="OJX58648.1"/>
    </source>
</evidence>
<gene>
    <name evidence="1" type="ORF">BGO89_00100</name>
</gene>
<comment type="caution">
    <text evidence="1">The sequence shown here is derived from an EMBL/GenBank/DDBJ whole genome shotgun (WGS) entry which is preliminary data.</text>
</comment>
<name>A0A1M3L165_9BACT</name>
<protein>
    <submittedName>
        <fullName evidence="1">Uncharacterized protein</fullName>
    </submittedName>
</protein>
<dbReference type="STRING" id="1895771.BGO89_00100"/>
<dbReference type="Proteomes" id="UP000184233">
    <property type="component" value="Unassembled WGS sequence"/>
</dbReference>
<dbReference type="AlphaFoldDB" id="A0A1M3L165"/>
<dbReference type="Gene3D" id="1.10.287.1080">
    <property type="entry name" value="MazG-like"/>
    <property type="match status" value="1"/>
</dbReference>
<sequence>MTTNHSRRKNDDSLRRTIMTASDLRTALQATVVAAVPAVQQAFDTYQEHCFIARPPEFFCLELCGEAGELANLEKKRWKGKDVDEAHVADEAADVFIALVNFCNARGIDLAQAVTKKLDRIEPSKV</sequence>
<dbReference type="SUPFAM" id="SSF101386">
    <property type="entry name" value="all-alpha NTP pyrophosphatases"/>
    <property type="match status" value="1"/>
</dbReference>
<proteinExistence type="predicted"/>
<dbReference type="EMBL" id="MKVH01000017">
    <property type="protein sequence ID" value="OJX58648.1"/>
    <property type="molecule type" value="Genomic_DNA"/>
</dbReference>